<feature type="chain" id="PRO_5046151963" description="Lipoprotein" evidence="1">
    <location>
        <begin position="20"/>
        <end position="129"/>
    </location>
</feature>
<reference evidence="2" key="1">
    <citation type="submission" date="2021-08" db="EMBL/GenBank/DDBJ databases">
        <authorList>
            <person name="Stevens D.C."/>
        </authorList>
    </citation>
    <scope>NUCLEOTIDE SEQUENCE</scope>
    <source>
        <strain evidence="2">DSM 53165</strain>
    </source>
</reference>
<dbReference type="RefSeq" id="WP_224190854.1">
    <property type="nucleotide sequence ID" value="NZ_JAIRAU010000002.1"/>
</dbReference>
<dbReference type="EMBL" id="JAIRAU010000002">
    <property type="protein sequence ID" value="MBZ5709077.1"/>
    <property type="molecule type" value="Genomic_DNA"/>
</dbReference>
<comment type="caution">
    <text evidence="2">The sequence shown here is derived from an EMBL/GenBank/DDBJ whole genome shotgun (WGS) entry which is preliminary data.</text>
</comment>
<organism evidence="2 3">
    <name type="scientific">Nannocystis pusilla</name>
    <dbReference type="NCBI Taxonomy" id="889268"/>
    <lineage>
        <taxon>Bacteria</taxon>
        <taxon>Pseudomonadati</taxon>
        <taxon>Myxococcota</taxon>
        <taxon>Polyangia</taxon>
        <taxon>Nannocystales</taxon>
        <taxon>Nannocystaceae</taxon>
        <taxon>Nannocystis</taxon>
    </lineage>
</organism>
<keyword evidence="1" id="KW-0732">Signal</keyword>
<proteinExistence type="predicted"/>
<dbReference type="Proteomes" id="UP001139031">
    <property type="component" value="Unassembled WGS sequence"/>
</dbReference>
<gene>
    <name evidence="2" type="ORF">K7C98_07385</name>
</gene>
<evidence type="ECO:0000313" key="2">
    <source>
        <dbReference type="EMBL" id="MBZ5709077.1"/>
    </source>
</evidence>
<keyword evidence="3" id="KW-1185">Reference proteome</keyword>
<evidence type="ECO:0000256" key="1">
    <source>
        <dbReference type="SAM" id="SignalP"/>
    </source>
</evidence>
<dbReference type="PROSITE" id="PS51257">
    <property type="entry name" value="PROKAR_LIPOPROTEIN"/>
    <property type="match status" value="1"/>
</dbReference>
<sequence>MRTPPPRLICLIFAVTWLAACTPGPGPTDPDGPIIRTPEPVAATQLPPRRLAALGDTAVLPAPQCHACGDVTCARSEPTDVCLVQCSSSGVRRWDLGLLDDHECDPAAQNFCEANGLGQVTDYCWGGYT</sequence>
<evidence type="ECO:0008006" key="4">
    <source>
        <dbReference type="Google" id="ProtNLM"/>
    </source>
</evidence>
<protein>
    <recommendedName>
        <fullName evidence="4">Lipoprotein</fullName>
    </recommendedName>
</protein>
<accession>A0ABS7TLH0</accession>
<name>A0ABS7TLH0_9BACT</name>
<evidence type="ECO:0000313" key="3">
    <source>
        <dbReference type="Proteomes" id="UP001139031"/>
    </source>
</evidence>
<feature type="signal peptide" evidence="1">
    <location>
        <begin position="1"/>
        <end position="19"/>
    </location>
</feature>